<reference evidence="1" key="1">
    <citation type="submission" date="2020-02" db="EMBL/GenBank/DDBJ databases">
        <authorList>
            <person name="Shen X.-R."/>
            <person name="Zhang Y.-X."/>
        </authorList>
    </citation>
    <scope>NUCLEOTIDE SEQUENCE</scope>
    <source>
        <strain evidence="1">SYP-B3998</strain>
    </source>
</reference>
<evidence type="ECO:0000313" key="1">
    <source>
        <dbReference type="EMBL" id="NEW08516.1"/>
    </source>
</evidence>
<gene>
    <name evidence="1" type="ORF">GK047_21185</name>
</gene>
<dbReference type="AlphaFoldDB" id="A0A6G4A1Z9"/>
<organism evidence="1">
    <name type="scientific">Paenibacillus sp. SYP-B3998</name>
    <dbReference type="NCBI Taxonomy" id="2678564"/>
    <lineage>
        <taxon>Bacteria</taxon>
        <taxon>Bacillati</taxon>
        <taxon>Bacillota</taxon>
        <taxon>Bacilli</taxon>
        <taxon>Bacillales</taxon>
        <taxon>Paenibacillaceae</taxon>
        <taxon>Paenibacillus</taxon>
    </lineage>
</organism>
<dbReference type="GO" id="GO:0005829">
    <property type="term" value="C:cytosol"/>
    <property type="evidence" value="ECO:0007669"/>
    <property type="project" value="TreeGrafter"/>
</dbReference>
<dbReference type="PANTHER" id="PTHR42866">
    <property type="entry name" value="3-DEOXY-MANNO-OCTULOSONATE CYTIDYLYLTRANSFERASE"/>
    <property type="match status" value="1"/>
</dbReference>
<protein>
    <submittedName>
        <fullName evidence="1">3-deoxy-manno-octulosonate cytidylyltransferase</fullName>
    </submittedName>
</protein>
<dbReference type="Pfam" id="PF02348">
    <property type="entry name" value="CTP_transf_3"/>
    <property type="match status" value="1"/>
</dbReference>
<keyword evidence="1" id="KW-0548">Nucleotidyltransferase</keyword>
<dbReference type="RefSeq" id="WP_163951440.1">
    <property type="nucleotide sequence ID" value="NZ_JAAIKC010000009.1"/>
</dbReference>
<sequence length="265" mass="30712">MKIGMLITARLKSSRLPLKLLAYIQGKRVIDHVVERCKAVSLVDQVILCTSPNPQDAPLVNAAYDHHIHYFLGDPDDVLKRLYDAACFYRLDYILSITADDLFFSVEYANRFANQALLTKPDYMYTEGLPLGVGIYGISYEALKSVIEFKNRTDTEIWGYWFNHPDLFRIHTFQARKEESRKVRLTLDTEEDLAFFQKIEPLLRPEDGMSYPALLRAIDKLPEEAFVNQHIVQLNLPSEAIEAIKSHYQQERNQFLRIKAANDKR</sequence>
<keyword evidence="1" id="KW-0808">Transferase</keyword>
<dbReference type="EMBL" id="JAAIKC010000009">
    <property type="protein sequence ID" value="NEW08516.1"/>
    <property type="molecule type" value="Genomic_DNA"/>
</dbReference>
<dbReference type="SUPFAM" id="SSF53448">
    <property type="entry name" value="Nucleotide-diphospho-sugar transferases"/>
    <property type="match status" value="1"/>
</dbReference>
<dbReference type="InterPro" id="IPR003329">
    <property type="entry name" value="Cytidylyl_trans"/>
</dbReference>
<dbReference type="Gene3D" id="3.90.550.10">
    <property type="entry name" value="Spore Coat Polysaccharide Biosynthesis Protein SpsA, Chain A"/>
    <property type="match status" value="1"/>
</dbReference>
<dbReference type="PANTHER" id="PTHR42866:SF1">
    <property type="entry name" value="SPORE COAT POLYSACCHARIDE BIOSYNTHESIS PROTEIN SPSF"/>
    <property type="match status" value="1"/>
</dbReference>
<accession>A0A6G4A1Z9</accession>
<dbReference type="InterPro" id="IPR029044">
    <property type="entry name" value="Nucleotide-diphossugar_trans"/>
</dbReference>
<name>A0A6G4A1Z9_9BACL</name>
<proteinExistence type="predicted"/>
<comment type="caution">
    <text evidence="1">The sequence shown here is derived from an EMBL/GenBank/DDBJ whole genome shotgun (WGS) entry which is preliminary data.</text>
</comment>
<dbReference type="GO" id="GO:0016779">
    <property type="term" value="F:nucleotidyltransferase activity"/>
    <property type="evidence" value="ECO:0007669"/>
    <property type="project" value="UniProtKB-KW"/>
</dbReference>